<name>A0A345HRG8_9ACTN</name>
<dbReference type="OrthoDB" id="4537149at2"/>
<evidence type="ECO:0000313" key="2">
    <source>
        <dbReference type="EMBL" id="AXG79292.1"/>
    </source>
</evidence>
<keyword evidence="2" id="KW-0378">Hydrolase</keyword>
<dbReference type="PANTHER" id="PTHR35400">
    <property type="entry name" value="SLR1083 PROTEIN"/>
    <property type="match status" value="1"/>
</dbReference>
<evidence type="ECO:0000313" key="3">
    <source>
        <dbReference type="Proteomes" id="UP000253868"/>
    </source>
</evidence>
<keyword evidence="3" id="KW-1185">Reference proteome</keyword>
<dbReference type="SUPFAM" id="SSF52980">
    <property type="entry name" value="Restriction endonuclease-like"/>
    <property type="match status" value="1"/>
</dbReference>
<dbReference type="GO" id="GO:0004519">
    <property type="term" value="F:endonuclease activity"/>
    <property type="evidence" value="ECO:0007669"/>
    <property type="project" value="UniProtKB-KW"/>
</dbReference>
<dbReference type="InterPro" id="IPR012296">
    <property type="entry name" value="Nuclease_put_TT1808"/>
</dbReference>
<proteinExistence type="predicted"/>
<dbReference type="EMBL" id="CP031194">
    <property type="protein sequence ID" value="AXG79292.1"/>
    <property type="molecule type" value="Genomic_DNA"/>
</dbReference>
<protein>
    <submittedName>
        <fullName evidence="2">Uma2 family endonuclease</fullName>
    </submittedName>
</protein>
<keyword evidence="2" id="KW-0540">Nuclease</keyword>
<keyword evidence="2" id="KW-0255">Endonuclease</keyword>
<dbReference type="CDD" id="cd06260">
    <property type="entry name" value="DUF820-like"/>
    <property type="match status" value="1"/>
</dbReference>
<feature type="domain" description="Putative restriction endonuclease" evidence="1">
    <location>
        <begin position="18"/>
        <end position="193"/>
    </location>
</feature>
<dbReference type="Gene3D" id="3.90.1570.10">
    <property type="entry name" value="tt1808, chain A"/>
    <property type="match status" value="1"/>
</dbReference>
<dbReference type="InterPro" id="IPR008538">
    <property type="entry name" value="Uma2"/>
</dbReference>
<organism evidence="2 3">
    <name type="scientific">Streptomyces paludis</name>
    <dbReference type="NCBI Taxonomy" id="2282738"/>
    <lineage>
        <taxon>Bacteria</taxon>
        <taxon>Bacillati</taxon>
        <taxon>Actinomycetota</taxon>
        <taxon>Actinomycetes</taxon>
        <taxon>Kitasatosporales</taxon>
        <taxon>Streptomycetaceae</taxon>
        <taxon>Streptomyces</taxon>
    </lineage>
</organism>
<gene>
    <name evidence="2" type="ORF">DVK44_18350</name>
</gene>
<dbReference type="InterPro" id="IPR011335">
    <property type="entry name" value="Restrct_endonuc-II-like"/>
</dbReference>
<dbReference type="RefSeq" id="WP_114660625.1">
    <property type="nucleotide sequence ID" value="NZ_CP031194.1"/>
</dbReference>
<accession>A0A345HRG8</accession>
<dbReference type="Pfam" id="PF05685">
    <property type="entry name" value="Uma2"/>
    <property type="match status" value="1"/>
</dbReference>
<dbReference type="AlphaFoldDB" id="A0A345HRG8"/>
<sequence>MTVMAERTSKVTPRMSVEEFERIAEFAAVESESVRLEFIGGRIGVRKMPDGDHGAIIMWLIRQCMQLRPDLDLDNMQGLRVGKYRKGRARPDGALAPVGHFEGEGEWADPDGVLMVLEVTSFDSDTHNRDRKEKPSAYADAGIPAYLLIDRDDFTLTVHSVPDAATGAYRHRETVAFGERVVLPDPIGIELDTENLKRYMR</sequence>
<dbReference type="PANTHER" id="PTHR35400:SF3">
    <property type="entry name" value="SLL1072 PROTEIN"/>
    <property type="match status" value="1"/>
</dbReference>
<dbReference type="Proteomes" id="UP000253868">
    <property type="component" value="Chromosome"/>
</dbReference>
<dbReference type="KEGG" id="spad:DVK44_18350"/>
<reference evidence="3" key="1">
    <citation type="submission" date="2018-07" db="EMBL/GenBank/DDBJ databases">
        <authorList>
            <person name="Zhao J."/>
        </authorList>
    </citation>
    <scope>NUCLEOTIDE SEQUENCE [LARGE SCALE GENOMIC DNA]</scope>
    <source>
        <strain evidence="3">GSSD-12</strain>
    </source>
</reference>
<evidence type="ECO:0000259" key="1">
    <source>
        <dbReference type="Pfam" id="PF05685"/>
    </source>
</evidence>